<dbReference type="GO" id="GO:0005886">
    <property type="term" value="C:plasma membrane"/>
    <property type="evidence" value="ECO:0007669"/>
    <property type="project" value="UniProtKB-SubCell"/>
</dbReference>
<feature type="binding site" evidence="16">
    <location>
        <position position="647"/>
    </location>
    <ligand>
        <name>ATP</name>
        <dbReference type="ChEBI" id="CHEBI:30616"/>
    </ligand>
</feature>
<keyword evidence="6 17" id="KW-0479">Metal-binding</keyword>
<evidence type="ECO:0000256" key="9">
    <source>
        <dbReference type="ARBA" id="ARBA00022842"/>
    </source>
</evidence>
<dbReference type="SFLD" id="SFLDS00003">
    <property type="entry name" value="Haloacid_Dehalogenase"/>
    <property type="match status" value="1"/>
</dbReference>
<feature type="binding site" evidence="16">
    <location>
        <position position="389"/>
    </location>
    <ligand>
        <name>ATP</name>
        <dbReference type="ChEBI" id="CHEBI:30616"/>
    </ligand>
</feature>
<feature type="binding site" evidence="17">
    <location>
        <position position="388"/>
    </location>
    <ligand>
        <name>Mg(2+)</name>
        <dbReference type="ChEBI" id="CHEBI:18420"/>
    </ligand>
</feature>
<feature type="binding site" evidence="16">
    <location>
        <position position="733"/>
    </location>
    <ligand>
        <name>ATP</name>
        <dbReference type="ChEBI" id="CHEBI:30616"/>
    </ligand>
</feature>
<dbReference type="InterPro" id="IPR023214">
    <property type="entry name" value="HAD_sf"/>
</dbReference>
<feature type="transmembrane region" description="Helical" evidence="18">
    <location>
        <begin position="891"/>
        <end position="914"/>
    </location>
</feature>
<feature type="domain" description="P-type ATPase N-terminal" evidence="19">
    <location>
        <begin position="23"/>
        <end position="78"/>
    </location>
</feature>
<dbReference type="InterPro" id="IPR036412">
    <property type="entry name" value="HAD-like_sf"/>
</dbReference>
<dbReference type="Pfam" id="PF16209">
    <property type="entry name" value="PhoLip_ATPase_N"/>
    <property type="match status" value="1"/>
</dbReference>
<dbReference type="GO" id="GO:0005524">
    <property type="term" value="F:ATP binding"/>
    <property type="evidence" value="ECO:0007669"/>
    <property type="project" value="UniProtKB-UniRule"/>
</dbReference>
<evidence type="ECO:0000256" key="6">
    <source>
        <dbReference type="ARBA" id="ARBA00022723"/>
    </source>
</evidence>
<dbReference type="GO" id="GO:0005802">
    <property type="term" value="C:trans-Golgi network"/>
    <property type="evidence" value="ECO:0007669"/>
    <property type="project" value="TreeGrafter"/>
</dbReference>
<feature type="transmembrane region" description="Helical" evidence="18">
    <location>
        <begin position="846"/>
        <end position="863"/>
    </location>
</feature>
<accession>T1KTV3</accession>
<evidence type="ECO:0000256" key="3">
    <source>
        <dbReference type="ARBA" id="ARBA00008109"/>
    </source>
</evidence>
<keyword evidence="7 16" id="KW-0547">Nucleotide-binding</keyword>
<name>T1KTV3_TETUR</name>
<dbReference type="Gene3D" id="3.40.1110.10">
    <property type="entry name" value="Calcium-transporting ATPase, cytoplasmic domain N"/>
    <property type="match status" value="1"/>
</dbReference>
<dbReference type="EMBL" id="CAEY01000546">
    <property type="status" value="NOT_ANNOTATED_CDS"/>
    <property type="molecule type" value="Genomic_DNA"/>
</dbReference>
<feature type="binding site" evidence="16">
    <location>
        <position position="645"/>
    </location>
    <ligand>
        <name>ATP</name>
        <dbReference type="ChEBI" id="CHEBI:30616"/>
    </ligand>
</feature>
<proteinExistence type="inferred from homology"/>
<feature type="transmembrane region" description="Helical" evidence="18">
    <location>
        <begin position="946"/>
        <end position="966"/>
    </location>
</feature>
<dbReference type="GO" id="GO:0000287">
    <property type="term" value="F:magnesium ion binding"/>
    <property type="evidence" value="ECO:0007669"/>
    <property type="project" value="UniProtKB-UniRule"/>
</dbReference>
<feature type="binding site" evidence="17">
    <location>
        <position position="390"/>
    </location>
    <ligand>
        <name>Mg(2+)</name>
        <dbReference type="ChEBI" id="CHEBI:18420"/>
    </ligand>
</feature>
<evidence type="ECO:0000256" key="8">
    <source>
        <dbReference type="ARBA" id="ARBA00022840"/>
    </source>
</evidence>
<dbReference type="GO" id="GO:0045332">
    <property type="term" value="P:phospholipid translocation"/>
    <property type="evidence" value="ECO:0007669"/>
    <property type="project" value="TreeGrafter"/>
</dbReference>
<keyword evidence="9 17" id="KW-0460">Magnesium</keyword>
<dbReference type="FunFam" id="3.40.50.1000:FF:000014">
    <property type="entry name" value="Phospholipid-transporting ATPase"/>
    <property type="match status" value="1"/>
</dbReference>
<dbReference type="GO" id="GO:0090556">
    <property type="term" value="F:phosphatidylserine floppase activity"/>
    <property type="evidence" value="ECO:0007669"/>
    <property type="project" value="RHEA"/>
</dbReference>
<protein>
    <recommendedName>
        <fullName evidence="18">Phospholipid-transporting ATPase</fullName>
        <ecNumber evidence="18">7.6.2.1</ecNumber>
    </recommendedName>
</protein>
<dbReference type="GO" id="GO:0016887">
    <property type="term" value="F:ATP hydrolysis activity"/>
    <property type="evidence" value="ECO:0007669"/>
    <property type="project" value="InterPro"/>
</dbReference>
<dbReference type="InterPro" id="IPR018303">
    <property type="entry name" value="ATPase_P-typ_P_site"/>
</dbReference>
<evidence type="ECO:0000256" key="18">
    <source>
        <dbReference type="RuleBase" id="RU362033"/>
    </source>
</evidence>
<feature type="binding site" evidence="16">
    <location>
        <position position="757"/>
    </location>
    <ligand>
        <name>ATP</name>
        <dbReference type="ChEBI" id="CHEBI:30616"/>
    </ligand>
</feature>
<keyword evidence="22" id="KW-1185">Reference proteome</keyword>
<evidence type="ECO:0000256" key="14">
    <source>
        <dbReference type="ARBA" id="ARBA00051303"/>
    </source>
</evidence>
<dbReference type="PROSITE" id="PS00154">
    <property type="entry name" value="ATPASE_E1_E2"/>
    <property type="match status" value="1"/>
</dbReference>
<reference evidence="21" key="2">
    <citation type="submission" date="2015-06" db="UniProtKB">
        <authorList>
            <consortium name="EnsemblMetazoa"/>
        </authorList>
    </citation>
    <scope>IDENTIFICATION</scope>
</reference>
<keyword evidence="11 18" id="KW-1133">Transmembrane helix</keyword>
<dbReference type="PANTHER" id="PTHR24092:SF150">
    <property type="entry name" value="PHOSPHOLIPID-TRANSPORTING ATPASE"/>
    <property type="match status" value="1"/>
</dbReference>
<dbReference type="Pfam" id="PF16212">
    <property type="entry name" value="PhoLip_ATPase_C"/>
    <property type="match status" value="1"/>
</dbReference>
<comment type="cofactor">
    <cofactor evidence="17">
        <name>Mg(2+)</name>
        <dbReference type="ChEBI" id="CHEBI:18420"/>
    </cofactor>
</comment>
<dbReference type="SFLD" id="SFLDG00002">
    <property type="entry name" value="C1.7:_P-type_atpase_like"/>
    <property type="match status" value="1"/>
</dbReference>
<evidence type="ECO:0000256" key="17">
    <source>
        <dbReference type="PIRSR" id="PIRSR606539-3"/>
    </source>
</evidence>
<evidence type="ECO:0000259" key="20">
    <source>
        <dbReference type="Pfam" id="PF16212"/>
    </source>
</evidence>
<dbReference type="InterPro" id="IPR008250">
    <property type="entry name" value="ATPase_P-typ_transduc_dom_A_sf"/>
</dbReference>
<dbReference type="FunFam" id="2.70.150.10:FF:000021">
    <property type="entry name" value="Phospholipid-transporting ATPase"/>
    <property type="match status" value="1"/>
</dbReference>
<feature type="binding site" evidence="16">
    <location>
        <position position="756"/>
    </location>
    <ligand>
        <name>ATP</name>
        <dbReference type="ChEBI" id="CHEBI:30616"/>
    </ligand>
</feature>
<feature type="binding site" evidence="16">
    <location>
        <position position="532"/>
    </location>
    <ligand>
        <name>ATP</name>
        <dbReference type="ChEBI" id="CHEBI:30616"/>
    </ligand>
</feature>
<comment type="subcellular location">
    <subcellularLocation>
        <location evidence="2">Cell membrane</location>
    </subcellularLocation>
    <subcellularLocation>
        <location evidence="1 18">Membrane</location>
        <topology evidence="1 18">Multi-pass membrane protein</topology>
    </subcellularLocation>
</comment>
<feature type="domain" description="P-type ATPase C-terminal" evidence="20">
    <location>
        <begin position="779"/>
        <end position="937"/>
    </location>
</feature>
<dbReference type="EC" id="7.6.2.1" evidence="18"/>
<feature type="binding site" evidence="16">
    <location>
        <position position="390"/>
    </location>
    <ligand>
        <name>ATP</name>
        <dbReference type="ChEBI" id="CHEBI:30616"/>
    </ligand>
</feature>
<dbReference type="EnsemblMetazoa" id="tetur21g01130.1">
    <property type="protein sequence ID" value="tetur21g01130.1"/>
    <property type="gene ID" value="tetur21g01130"/>
</dbReference>
<evidence type="ECO:0000256" key="11">
    <source>
        <dbReference type="ARBA" id="ARBA00022989"/>
    </source>
</evidence>
<keyword evidence="8 16" id="KW-0067">ATP-binding</keyword>
<dbReference type="AlphaFoldDB" id="T1KTV3"/>
<evidence type="ECO:0000256" key="12">
    <source>
        <dbReference type="ARBA" id="ARBA00023136"/>
    </source>
</evidence>
<dbReference type="Gene3D" id="3.40.50.1000">
    <property type="entry name" value="HAD superfamily/HAD-like"/>
    <property type="match status" value="1"/>
</dbReference>
<feature type="transmembrane region" description="Helical" evidence="18">
    <location>
        <begin position="279"/>
        <end position="300"/>
    </location>
</feature>
<dbReference type="HOGENOM" id="CLU_000846_3_2_1"/>
<feature type="binding site" evidence="16">
    <location>
        <position position="388"/>
    </location>
    <ligand>
        <name>ATP</name>
        <dbReference type="ChEBI" id="CHEBI:30616"/>
    </ligand>
</feature>
<evidence type="ECO:0000256" key="13">
    <source>
        <dbReference type="ARBA" id="ARBA00034036"/>
    </source>
</evidence>
<dbReference type="PANTHER" id="PTHR24092">
    <property type="entry name" value="PROBABLE PHOSPHOLIPID-TRANSPORTING ATPASE"/>
    <property type="match status" value="1"/>
</dbReference>
<feature type="binding site" evidence="17">
    <location>
        <position position="757"/>
    </location>
    <ligand>
        <name>Mg(2+)</name>
        <dbReference type="ChEBI" id="CHEBI:18420"/>
    </ligand>
</feature>
<feature type="binding site" evidence="16">
    <location>
        <position position="727"/>
    </location>
    <ligand>
        <name>ATP</name>
        <dbReference type="ChEBI" id="CHEBI:30616"/>
    </ligand>
</feature>
<feature type="binding site" evidence="16">
    <location>
        <position position="468"/>
    </location>
    <ligand>
        <name>ATP</name>
        <dbReference type="ChEBI" id="CHEBI:30616"/>
    </ligand>
</feature>
<evidence type="ECO:0000259" key="19">
    <source>
        <dbReference type="Pfam" id="PF16209"/>
    </source>
</evidence>
<keyword evidence="5 18" id="KW-0812">Transmembrane</keyword>
<dbReference type="SUPFAM" id="SSF81665">
    <property type="entry name" value="Calcium ATPase, transmembrane domain M"/>
    <property type="match status" value="1"/>
</dbReference>
<dbReference type="Pfam" id="PF13246">
    <property type="entry name" value="Cation_ATPase"/>
    <property type="match status" value="1"/>
</dbReference>
<comment type="catalytic activity">
    <reaction evidence="14">
        <text>a 1,2-diacyl-sn-glycero-3-phospho-L-serine(out) + ATP + H2O = a 1,2-diacyl-sn-glycero-3-phospho-L-serine(in) + ADP + phosphate + H(+)</text>
        <dbReference type="Rhea" id="RHEA:38567"/>
        <dbReference type="ChEBI" id="CHEBI:15377"/>
        <dbReference type="ChEBI" id="CHEBI:15378"/>
        <dbReference type="ChEBI" id="CHEBI:30616"/>
        <dbReference type="ChEBI" id="CHEBI:43474"/>
        <dbReference type="ChEBI" id="CHEBI:57262"/>
        <dbReference type="ChEBI" id="CHEBI:456216"/>
    </reaction>
    <physiologicalReaction direction="left-to-right" evidence="14">
        <dbReference type="Rhea" id="RHEA:38568"/>
    </physiologicalReaction>
</comment>
<evidence type="ECO:0000256" key="10">
    <source>
        <dbReference type="ARBA" id="ARBA00022967"/>
    </source>
</evidence>
<dbReference type="CDD" id="cd02073">
    <property type="entry name" value="P-type_ATPase_APLT_Dnf-like"/>
    <property type="match status" value="1"/>
</dbReference>
<evidence type="ECO:0000313" key="22">
    <source>
        <dbReference type="Proteomes" id="UP000015104"/>
    </source>
</evidence>
<evidence type="ECO:0000256" key="2">
    <source>
        <dbReference type="ARBA" id="ARBA00004236"/>
    </source>
</evidence>
<evidence type="ECO:0000313" key="21">
    <source>
        <dbReference type="EnsemblMetazoa" id="tetur21g01130.1"/>
    </source>
</evidence>
<dbReference type="InterPro" id="IPR032630">
    <property type="entry name" value="P_typ_ATPase_c"/>
</dbReference>
<feature type="active site" description="4-aspartylphosphate intermediate" evidence="15">
    <location>
        <position position="388"/>
    </location>
</feature>
<dbReference type="SUPFAM" id="SSF81660">
    <property type="entry name" value="Metal cation-transporting ATPase, ATP-binding domain N"/>
    <property type="match status" value="1"/>
</dbReference>
<dbReference type="NCBIfam" id="TIGR01652">
    <property type="entry name" value="ATPase-Plipid"/>
    <property type="match status" value="2"/>
</dbReference>
<dbReference type="Proteomes" id="UP000015104">
    <property type="component" value="Unassembled WGS sequence"/>
</dbReference>
<dbReference type="eggNOG" id="KOG0206">
    <property type="taxonomic scope" value="Eukaryota"/>
</dbReference>
<dbReference type="NCBIfam" id="TIGR01494">
    <property type="entry name" value="ATPase_P-type"/>
    <property type="match status" value="3"/>
</dbReference>
<dbReference type="Gene3D" id="2.70.150.10">
    <property type="entry name" value="Calcium-transporting ATPase, cytoplasmic transduction domain A"/>
    <property type="match status" value="1"/>
</dbReference>
<evidence type="ECO:0000256" key="1">
    <source>
        <dbReference type="ARBA" id="ARBA00004141"/>
    </source>
</evidence>
<evidence type="ECO:0000256" key="7">
    <source>
        <dbReference type="ARBA" id="ARBA00022741"/>
    </source>
</evidence>
<feature type="binding site" evidence="16">
    <location>
        <position position="564"/>
    </location>
    <ligand>
        <name>ATP</name>
        <dbReference type="ChEBI" id="CHEBI:30616"/>
    </ligand>
</feature>
<feature type="transmembrane region" description="Helical" evidence="18">
    <location>
        <begin position="320"/>
        <end position="342"/>
    </location>
</feature>
<dbReference type="InterPro" id="IPR032631">
    <property type="entry name" value="P-type_ATPase_N"/>
</dbReference>
<dbReference type="SUPFAM" id="SSF56784">
    <property type="entry name" value="HAD-like"/>
    <property type="match status" value="1"/>
</dbReference>
<dbReference type="InterPro" id="IPR044492">
    <property type="entry name" value="P_typ_ATPase_HD_dom"/>
</dbReference>
<keyword evidence="4" id="KW-1003">Cell membrane</keyword>
<dbReference type="STRING" id="32264.T1KTV3"/>
<reference evidence="22" key="1">
    <citation type="submission" date="2011-08" db="EMBL/GenBank/DDBJ databases">
        <authorList>
            <person name="Rombauts S."/>
        </authorList>
    </citation>
    <scope>NUCLEOTIDE SEQUENCE</scope>
    <source>
        <strain evidence="22">London</strain>
    </source>
</reference>
<organism evidence="21 22">
    <name type="scientific">Tetranychus urticae</name>
    <name type="common">Two-spotted spider mite</name>
    <dbReference type="NCBI Taxonomy" id="32264"/>
    <lineage>
        <taxon>Eukaryota</taxon>
        <taxon>Metazoa</taxon>
        <taxon>Ecdysozoa</taxon>
        <taxon>Arthropoda</taxon>
        <taxon>Chelicerata</taxon>
        <taxon>Arachnida</taxon>
        <taxon>Acari</taxon>
        <taxon>Acariformes</taxon>
        <taxon>Trombidiformes</taxon>
        <taxon>Prostigmata</taxon>
        <taxon>Eleutherengona</taxon>
        <taxon>Raphignathae</taxon>
        <taxon>Tetranychoidea</taxon>
        <taxon>Tetranychidae</taxon>
        <taxon>Tetranychus</taxon>
    </lineage>
</organism>
<dbReference type="InterPro" id="IPR001757">
    <property type="entry name" value="P_typ_ATPase"/>
</dbReference>
<feature type="binding site" evidence="17">
    <location>
        <position position="753"/>
    </location>
    <ligand>
        <name>Mg(2+)</name>
        <dbReference type="ChEBI" id="CHEBI:18420"/>
    </ligand>
</feature>
<dbReference type="PRINTS" id="PR00119">
    <property type="entry name" value="CATATPASE"/>
</dbReference>
<dbReference type="SUPFAM" id="SSF81653">
    <property type="entry name" value="Calcium ATPase, transduction domain A"/>
    <property type="match status" value="1"/>
</dbReference>
<evidence type="ECO:0000256" key="4">
    <source>
        <dbReference type="ARBA" id="ARBA00022475"/>
    </source>
</evidence>
<dbReference type="InterPro" id="IPR006539">
    <property type="entry name" value="P-type_ATPase_IV"/>
</dbReference>
<evidence type="ECO:0000256" key="5">
    <source>
        <dbReference type="ARBA" id="ARBA00022692"/>
    </source>
</evidence>
<comment type="similarity">
    <text evidence="3 18">Belongs to the cation transport ATPase (P-type) (TC 3.A.3) family. Type IV subfamily.</text>
</comment>
<feature type="binding site" evidence="16">
    <location>
        <position position="646"/>
    </location>
    <ligand>
        <name>ATP</name>
        <dbReference type="ChEBI" id="CHEBI:30616"/>
    </ligand>
</feature>
<dbReference type="InterPro" id="IPR023298">
    <property type="entry name" value="ATPase_P-typ_TM_dom_sf"/>
</dbReference>
<comment type="catalytic activity">
    <reaction evidence="13 18">
        <text>ATP + H2O + phospholipidSide 1 = ADP + phosphate + phospholipidSide 2.</text>
        <dbReference type="EC" id="7.6.2.1"/>
    </reaction>
</comment>
<feature type="transmembrane region" description="Helical" evidence="18">
    <location>
        <begin position="815"/>
        <end position="834"/>
    </location>
</feature>
<dbReference type="InterPro" id="IPR023299">
    <property type="entry name" value="ATPase_P-typ_cyto_dom_N"/>
</dbReference>
<evidence type="ECO:0000256" key="15">
    <source>
        <dbReference type="PIRSR" id="PIRSR606539-1"/>
    </source>
</evidence>
<dbReference type="FunFam" id="3.40.1110.10:FF:000126">
    <property type="entry name" value="Phospholipid-transporting ATPase"/>
    <property type="match status" value="1"/>
</dbReference>
<keyword evidence="10 18" id="KW-1278">Translocase</keyword>
<keyword evidence="12 18" id="KW-0472">Membrane</keyword>
<dbReference type="SFLD" id="SFLDF00027">
    <property type="entry name" value="p-type_atpase"/>
    <property type="match status" value="1"/>
</dbReference>
<sequence length="1037" mass="116716">MMSSHTTPVLGNLAPRLIYITGKHKFCSNRISTGKYNVFSFMPKFLFEQFRRYSNVFFLIIALLQQIPNVSPTGRYTTAVPLFSILAVSALKEVFEDIKRHRADRTVNRSKALVLNKCTNQWEIKFWMDIMVGDVIKVKNDGFFPADLLLLASSEPNGMCYIETANLDGETNLKIRQSLAATYHCITSEQLINDLSLASVSCEPPNKHLYEFHGNLKVGDTLYPINPDQILLRGAKLKNTNWIFGTVLYTGHETKLMMNSMLQAPLKQSRVEQITNSQILNLFGILLSIGAISTIANLIWNNGAENHWYLDEKSTSSNFAYTFLTFFILYNNLIPISLQVTLEVVRFVQAHFINSDLEMYCSESDTPAMARTSNLNEELGQVRYILSDKTGTLTRNVMEFRQCSIAGIIFSAEEGTKMVNLINTSQDKGHYIREFLTLLAICHTVVPEKDSDESSDGGIKYQAASPDEGALVKGVANIGFKFTTRTPDYVYINALGREEKYQILNVLEFNSERKRMSVIVRCPNGKIKLYIKGADTVLYERLANEQFADVTVEHLSVFASQGLRTLCCGYANIDETTYADWMKDYQKAINDVSSNREETIGQVMNKIEQKLSLLGATAIEDKLQDGVPETIETLLKADIKIWVLTGDKQETAINIGHSCRLIRDSNPLIIINEDSLDATREAIREVEPTPGSVLVVDGKSLKYALASDIKAEFVDIALISTAVICCRVSPIQKAEIVDMVKSKTGEVCLAIGDGANDVAMIRAANVGVGISGHEGLQAVHSADYSIPQFRFLARLLLVHGAWSLSRLCKLILYSFYKNIALCIIELWFACVSAWSGQTIFDRWTIGLYNVFFTALPPFAIGLFDRQCSAETMLKYPGLYRIANETVFTLRLFWIWIGTAIWHSLVLFWLTYVVVKNDALWPHGLSDGGYLVFADMLAMYKLVFSSYIFWLGLIIVPFITLIFDIVYKIVVRTCYKTLADQVLEEEKSLVSSSSQQTLLTETARLIRNVFDKNKSRGKSKRDERTFQSSRLIVVNPST</sequence>
<evidence type="ECO:0000256" key="16">
    <source>
        <dbReference type="PIRSR" id="PIRSR606539-2"/>
    </source>
</evidence>
<feature type="binding site" evidence="16">
    <location>
        <position position="509"/>
    </location>
    <ligand>
        <name>ATP</name>
        <dbReference type="ChEBI" id="CHEBI:30616"/>
    </ligand>
</feature>